<feature type="region of interest" description="Disordered" evidence="2">
    <location>
        <begin position="445"/>
        <end position="464"/>
    </location>
</feature>
<proteinExistence type="predicted"/>
<feature type="compositionally biased region" description="Polar residues" evidence="2">
    <location>
        <begin position="575"/>
        <end position="592"/>
    </location>
</feature>
<feature type="region of interest" description="Disordered" evidence="2">
    <location>
        <begin position="349"/>
        <end position="404"/>
    </location>
</feature>
<feature type="compositionally biased region" description="Basic and acidic residues" evidence="2">
    <location>
        <begin position="800"/>
        <end position="817"/>
    </location>
</feature>
<dbReference type="PANTHER" id="PTHR10133:SF27">
    <property type="entry name" value="DNA POLYMERASE NU"/>
    <property type="match status" value="1"/>
</dbReference>
<name>A0ABN7BGG8_9HEMI</name>
<gene>
    <name evidence="4" type="ORF">NTJ_14751</name>
</gene>
<keyword evidence="1" id="KW-0235">DNA replication</keyword>
<dbReference type="EMBL" id="AP028921">
    <property type="protein sequence ID" value="BET01933.1"/>
    <property type="molecule type" value="Genomic_DNA"/>
</dbReference>
<feature type="compositionally biased region" description="Basic and acidic residues" evidence="2">
    <location>
        <begin position="1159"/>
        <end position="1169"/>
    </location>
</feature>
<protein>
    <recommendedName>
        <fullName evidence="3">DNA-directed DNA polymerase family A palm domain-containing protein</fullName>
    </recommendedName>
</protein>
<feature type="compositionally biased region" description="Polar residues" evidence="2">
    <location>
        <begin position="887"/>
        <end position="902"/>
    </location>
</feature>
<feature type="compositionally biased region" description="Polar residues" evidence="2">
    <location>
        <begin position="1139"/>
        <end position="1157"/>
    </location>
</feature>
<organism evidence="4 5">
    <name type="scientific">Nesidiocoris tenuis</name>
    <dbReference type="NCBI Taxonomy" id="355587"/>
    <lineage>
        <taxon>Eukaryota</taxon>
        <taxon>Metazoa</taxon>
        <taxon>Ecdysozoa</taxon>
        <taxon>Arthropoda</taxon>
        <taxon>Hexapoda</taxon>
        <taxon>Insecta</taxon>
        <taxon>Pterygota</taxon>
        <taxon>Neoptera</taxon>
        <taxon>Paraneoptera</taxon>
        <taxon>Hemiptera</taxon>
        <taxon>Heteroptera</taxon>
        <taxon>Panheteroptera</taxon>
        <taxon>Cimicomorpha</taxon>
        <taxon>Miridae</taxon>
        <taxon>Dicyphina</taxon>
        <taxon>Nesidiocoris</taxon>
    </lineage>
</organism>
<evidence type="ECO:0000313" key="4">
    <source>
        <dbReference type="EMBL" id="BET01933.1"/>
    </source>
</evidence>
<feature type="compositionally biased region" description="Basic and acidic residues" evidence="2">
    <location>
        <begin position="776"/>
        <end position="788"/>
    </location>
</feature>
<dbReference type="Gene3D" id="1.10.150.20">
    <property type="entry name" value="5' to 3' exonuclease, C-terminal subdomain"/>
    <property type="match status" value="1"/>
</dbReference>
<dbReference type="InterPro" id="IPR002298">
    <property type="entry name" value="DNA_polymerase_A"/>
</dbReference>
<dbReference type="SUPFAM" id="SSF56672">
    <property type="entry name" value="DNA/RNA polymerases"/>
    <property type="match status" value="1"/>
</dbReference>
<keyword evidence="5" id="KW-1185">Reference proteome</keyword>
<feature type="region of interest" description="Disordered" evidence="2">
    <location>
        <begin position="879"/>
        <end position="902"/>
    </location>
</feature>
<feature type="domain" description="DNA-directed DNA polymerase family A palm" evidence="3">
    <location>
        <begin position="1784"/>
        <end position="1988"/>
    </location>
</feature>
<dbReference type="Pfam" id="PF00476">
    <property type="entry name" value="DNA_pol_A"/>
    <property type="match status" value="1"/>
</dbReference>
<feature type="region of interest" description="Disordered" evidence="2">
    <location>
        <begin position="241"/>
        <end position="264"/>
    </location>
</feature>
<feature type="compositionally biased region" description="Low complexity" evidence="2">
    <location>
        <begin position="1013"/>
        <end position="1039"/>
    </location>
</feature>
<evidence type="ECO:0000259" key="3">
    <source>
        <dbReference type="SMART" id="SM00482"/>
    </source>
</evidence>
<feature type="region of interest" description="Disordered" evidence="2">
    <location>
        <begin position="764"/>
        <end position="848"/>
    </location>
</feature>
<dbReference type="Proteomes" id="UP001307889">
    <property type="component" value="Chromosome 13"/>
</dbReference>
<accession>A0ABN7BGG8</accession>
<feature type="compositionally biased region" description="Basic and acidic residues" evidence="2">
    <location>
        <begin position="826"/>
        <end position="848"/>
    </location>
</feature>
<evidence type="ECO:0000313" key="5">
    <source>
        <dbReference type="Proteomes" id="UP001307889"/>
    </source>
</evidence>
<dbReference type="Gene3D" id="3.30.70.370">
    <property type="match status" value="1"/>
</dbReference>
<feature type="compositionally biased region" description="Polar residues" evidence="2">
    <location>
        <begin position="317"/>
        <end position="330"/>
    </location>
</feature>
<feature type="compositionally biased region" description="Polar residues" evidence="2">
    <location>
        <begin position="366"/>
        <end position="381"/>
    </location>
</feature>
<feature type="region of interest" description="Disordered" evidence="2">
    <location>
        <begin position="523"/>
        <end position="594"/>
    </location>
</feature>
<dbReference type="PANTHER" id="PTHR10133">
    <property type="entry name" value="DNA POLYMERASE I"/>
    <property type="match status" value="1"/>
</dbReference>
<reference evidence="4 5" key="1">
    <citation type="submission" date="2023-09" db="EMBL/GenBank/DDBJ databases">
        <title>Nesidiocoris tenuis whole genome shotgun sequence.</title>
        <authorList>
            <person name="Shibata T."/>
            <person name="Shimoda M."/>
            <person name="Kobayashi T."/>
            <person name="Uehara T."/>
        </authorList>
    </citation>
    <scope>NUCLEOTIDE SEQUENCE [LARGE SCALE GENOMIC DNA]</scope>
    <source>
        <strain evidence="4 5">Japan</strain>
    </source>
</reference>
<dbReference type="InterPro" id="IPR043502">
    <property type="entry name" value="DNA/RNA_pol_sf"/>
</dbReference>
<dbReference type="InterPro" id="IPR001098">
    <property type="entry name" value="DNA-dir_DNA_pol_A_palm_dom"/>
</dbReference>
<feature type="region of interest" description="Disordered" evidence="2">
    <location>
        <begin position="970"/>
        <end position="1042"/>
    </location>
</feature>
<evidence type="ECO:0000256" key="1">
    <source>
        <dbReference type="ARBA" id="ARBA00022705"/>
    </source>
</evidence>
<evidence type="ECO:0000256" key="2">
    <source>
        <dbReference type="SAM" id="MobiDB-lite"/>
    </source>
</evidence>
<dbReference type="PRINTS" id="PR00868">
    <property type="entry name" value="DNAPOLI"/>
</dbReference>
<dbReference type="Gene3D" id="1.20.1060.10">
    <property type="entry name" value="Taq DNA Polymerase, Chain T, domain 4"/>
    <property type="match status" value="1"/>
</dbReference>
<feature type="region of interest" description="Disordered" evidence="2">
    <location>
        <begin position="1139"/>
        <end position="1184"/>
    </location>
</feature>
<dbReference type="SMART" id="SM00482">
    <property type="entry name" value="POLAc"/>
    <property type="match status" value="1"/>
</dbReference>
<feature type="region of interest" description="Disordered" evidence="2">
    <location>
        <begin position="306"/>
        <end position="330"/>
    </location>
</feature>
<sequence length="2019" mass="226946">MEFFSPLIRTYTPACLPPQPAQLWKMTDEEIKLVCLPEEHNNAFFEPENPTNRFRRGNMLRCSYNKDAYNCSSGINYYDTLCPDDEIPFFEEAYHNMTSNSSMFDGCDQIRQNLIQDGAFPWFLRVEQKSAPLDDYDQIPDSNGIPYHLLVQMGLAESSQDMNEPLEGYSSRIEGQRLLDSCHSNSEYEGLQFDGNYFGIRHPHKSNGIAQTQTLFTGQVTSEMVRSKYFDDLDELPEPGFIGKYSRRYDSDAESSRNTADSRTTLSDIFLREEAASSTKSQQPNFHRNRSKIDFEKWKIESKPQCISSIRNEDSESTYPASNSPTESQSTITQLFSVFDQDDQIANRSAKEREIVKTHGTPVDSIRNSEMQTAKTDSTPEPHSLSDLNEHDSSKDAASPKIDTPLEGKQIDEVSVTIDGKIQTEDVQLIRNACSPKIVGKCKTLDNDNGGPQSEEEIGGKIDENTNDEMFQARPDSKTVDLPVDADNLLDVKAVENGDNLQKEVAALENKDDDERWSISDMLQDEDADQPGNEKDLAESKDDDEDDRWTISDLLLDLETPKETEQSDILENGGIPQNCQSPKNIDARSSANQDDRQAIEDILPDDFDFGSEVEETFQVFQSQYFELCPTDNENISTNLESSKNIAKPECKTRMFDTSIKLDEDLPWKTHIRQNVLDRAAEIARRGQIEPTDDPLVVSLYFENSENNPVQKEQWTNHRARMECDVRLDDGKVIFDRFMVEIESTCNEQSQMSEDMFQSLNLGENEIKPSGSLENGTEERMGGLTEDGKNFANLGPSSRRNVQESHLRESTLDAHEMNEASPLSGKANEEDKVRRINFDDKDPEKLDGMPDRLQAVTSSPEPSKKVIHPDNVGAGFVSKDSQIEPLAAQSSTAPDESLKMSNGRNLQTCRQQSGSQDSLSSTHDAPQIETLMVHPTIEDIPGAAPKSCSSADHPGFENSISTARVMVSDKRLPESEATINSTGKSPGKVNVQEKSKSLVTPPKDAENPESFLGKKFTSKPTSPPSDSSARPKSKTSSTTKITGGVLGSNLVMAQLDNPSQPPLEGSVVEAFSTKENLLNVPEVHIVPKEAITHSRTDGSSHSGMQDTISCHESSRCLPFVSNTIVDSPTKVDSHRTAIAQTTNFGDSRNTSLDSPQNASDPKDPTSDDPKPVTGRPSVRNSSLSEETVMKMYTEIFNADARTSDVDISLMNALGPNKALHSCTLKNFELDATSDRGHQDGVYQFLKTPVTEEIVPHQSPSPPSRKRHLQRTIFGSPPAKKIGLQDQKITNFFPSVKMMNTDGSMDQFFDAPCTYDTLTDHKTQLFHQIDAPRKRKTPIVEILKSIDVIDEGRQSSRLSNVTYHRKYEFNNLPPGSVTSMDQYKRYTKNNSSGPIQVSRSLNVDEFDRFPLISHQVTDGNHEIIDLKEEKVEKTATRMESIGDLVEIGFTICYKEKYSILNRPLEDKLISDPIGIMSRVEFAGYKVMRIFQTVDELGKENSRSFLLSLLFSNCRKVCFEAQALIILVLDIIQNVSAKVVYSWHLLDHKIGMWLLDPEHPIDGFPSIMANLGMQVIGIEKEPLKWLGVVSKFMDAQSRAIEEIFVKLSRLNLWDVFEKMETALVPILAYMEQKSIKVDYARAREISEALQTRMSLIEKEAWQLAGKRFSLRSPAQLRRILYDDLKLDKLGAVDVKTTAASGAKTTDEGALKQLTAYHPLPALILEYRRAHKIKTTYIDGILQHVVDRNYVSTSWEQCATSTGRITSNKPNLQSIPKREEDITINGKSFNAREIFVARPGHVFIAVDFQQIEMRVFAHLARDKRLIAAFDKPEDIFSTMTQMRLGTSEFEPAEREKTKTVMYALFYGAGVNKIAEMLSISKDSAGQICHEFYALFPSIKNFRTRVLDDCRIHKELRSLSGRRRLFLDIATSNDKLKYKTERTAVNFTIQGSAADIFKAALIRTELALRQVDIEATLLLQIHDELLWEVGEGDKSQAIGKRANKYKIYEYISWKSPSTLVTLQS</sequence>